<evidence type="ECO:0000256" key="7">
    <source>
        <dbReference type="PIRSR" id="PIRSR006334-2"/>
    </source>
</evidence>
<dbReference type="GO" id="GO:0072527">
    <property type="term" value="P:pyrimidine-containing compound metabolic process"/>
    <property type="evidence" value="ECO:0007669"/>
    <property type="project" value="UniProtKB-ARBA"/>
</dbReference>
<dbReference type="Pfam" id="PF08211">
    <property type="entry name" value="dCMP_cyt_deam_2"/>
    <property type="match status" value="1"/>
</dbReference>
<dbReference type="InterPro" id="IPR016193">
    <property type="entry name" value="Cytidine_deaminase-like"/>
</dbReference>
<feature type="domain" description="CMP/dCMP-type deaminase" evidence="9">
    <location>
        <begin position="137"/>
        <end position="241"/>
    </location>
</feature>
<evidence type="ECO:0000256" key="6">
    <source>
        <dbReference type="PIRSR" id="PIRSR006334-1"/>
    </source>
</evidence>
<dbReference type="Proteomes" id="UP000003806">
    <property type="component" value="Chromosome"/>
</dbReference>
<evidence type="ECO:0000256" key="5">
    <source>
        <dbReference type="ARBA" id="ARBA00022833"/>
    </source>
</evidence>
<name>H0UIZ5_9BACT</name>
<dbReference type="Gene3D" id="3.40.140.10">
    <property type="entry name" value="Cytidine Deaminase, domain 2"/>
    <property type="match status" value="2"/>
</dbReference>
<evidence type="ECO:0000256" key="3">
    <source>
        <dbReference type="ARBA" id="ARBA00022723"/>
    </source>
</evidence>
<dbReference type="NCBIfam" id="NF006537">
    <property type="entry name" value="PRK09027.1"/>
    <property type="match status" value="1"/>
</dbReference>
<dbReference type="InterPro" id="IPR002125">
    <property type="entry name" value="CMP_dCMP_dom"/>
</dbReference>
<dbReference type="eggNOG" id="COG0295">
    <property type="taxonomic scope" value="Bacteria"/>
</dbReference>
<dbReference type="CDD" id="cd01283">
    <property type="entry name" value="cytidine_deaminase"/>
    <property type="match status" value="2"/>
</dbReference>
<dbReference type="AlphaFoldDB" id="H0UIZ5"/>
<evidence type="ECO:0000256" key="4">
    <source>
        <dbReference type="ARBA" id="ARBA00022801"/>
    </source>
</evidence>
<feature type="binding site" evidence="8">
    <location>
        <position position="85"/>
    </location>
    <ligand>
        <name>Zn(2+)</name>
        <dbReference type="ChEBI" id="CHEBI:29105"/>
        <note>catalytic</note>
    </ligand>
</feature>
<comment type="cofactor">
    <cofactor evidence="8">
        <name>Zn(2+)</name>
        <dbReference type="ChEBI" id="CHEBI:29105"/>
    </cofactor>
    <text evidence="8">Binds 1 zinc ion.</text>
</comment>
<keyword evidence="5 8" id="KW-0862">Zinc</keyword>
<evidence type="ECO:0000259" key="9">
    <source>
        <dbReference type="PROSITE" id="PS51747"/>
    </source>
</evidence>
<dbReference type="GO" id="GO:0055086">
    <property type="term" value="P:nucleobase-containing small molecule metabolic process"/>
    <property type="evidence" value="ECO:0007669"/>
    <property type="project" value="UniProtKB-ARBA"/>
</dbReference>
<dbReference type="SUPFAM" id="SSF53927">
    <property type="entry name" value="Cytidine deaminase-like"/>
    <property type="match status" value="2"/>
</dbReference>
<comment type="similarity">
    <text evidence="1">Belongs to the cytidine and deoxycytidylate deaminase family.</text>
</comment>
<evidence type="ECO:0000256" key="1">
    <source>
        <dbReference type="ARBA" id="ARBA00006576"/>
    </source>
</evidence>
<dbReference type="InterPro" id="IPR050202">
    <property type="entry name" value="Cyt/Deoxycyt_deaminase"/>
</dbReference>
<dbReference type="PROSITE" id="PS00903">
    <property type="entry name" value="CYT_DCMP_DEAMINASES_1"/>
    <property type="match status" value="1"/>
</dbReference>
<evidence type="ECO:0000313" key="10">
    <source>
        <dbReference type="EMBL" id="EHM13822.1"/>
    </source>
</evidence>
<feature type="binding site" evidence="7">
    <location>
        <begin position="42"/>
        <end position="44"/>
    </location>
    <ligand>
        <name>substrate</name>
    </ligand>
</feature>
<feature type="domain" description="CMP/dCMP-type deaminase" evidence="9">
    <location>
        <begin position="1"/>
        <end position="120"/>
    </location>
</feature>
<organism evidence="10 11">
    <name type="scientific">Jonquetella anthropi DSM 22815</name>
    <dbReference type="NCBI Taxonomy" id="885272"/>
    <lineage>
        <taxon>Bacteria</taxon>
        <taxon>Thermotogati</taxon>
        <taxon>Synergistota</taxon>
        <taxon>Synergistia</taxon>
        <taxon>Synergistales</taxon>
        <taxon>Dethiosulfovibrionaceae</taxon>
        <taxon>Jonquetella</taxon>
    </lineage>
</organism>
<reference evidence="10 11" key="1">
    <citation type="submission" date="2011-11" db="EMBL/GenBank/DDBJ databases">
        <title>The Noncontiguous Finished genome of Jonquetella anthropi DSM 22815.</title>
        <authorList>
            <consortium name="US DOE Joint Genome Institute (JGI-PGF)"/>
            <person name="Lucas S."/>
            <person name="Copeland A."/>
            <person name="Lapidus A."/>
            <person name="Glavina del Rio T."/>
            <person name="Dalin E."/>
            <person name="Tice H."/>
            <person name="Bruce D."/>
            <person name="Goodwin L."/>
            <person name="Pitluck S."/>
            <person name="Peters L."/>
            <person name="Mikhailova N."/>
            <person name="Held B."/>
            <person name="Kyrpides N."/>
            <person name="Mavromatis K."/>
            <person name="Ivanova N."/>
            <person name="Markowitz V."/>
            <person name="Cheng J.-F."/>
            <person name="Hugenholtz P."/>
            <person name="Woyke T."/>
            <person name="Wu D."/>
            <person name="Gronow S."/>
            <person name="Wellnitz S."/>
            <person name="Brambilla E."/>
            <person name="Klenk H.-P."/>
            <person name="Eisen J.A."/>
        </authorList>
    </citation>
    <scope>NUCLEOTIDE SEQUENCE [LARGE SCALE GENOMIC DNA]</scope>
    <source>
        <strain evidence="10 11">DSM 22815</strain>
    </source>
</reference>
<dbReference type="InterPro" id="IPR013171">
    <property type="entry name" value="Cyd/dCyd_deaminase_Zn-bd"/>
</dbReference>
<dbReference type="PANTHER" id="PTHR11644">
    <property type="entry name" value="CYTIDINE DEAMINASE"/>
    <property type="match status" value="1"/>
</dbReference>
<evidence type="ECO:0000256" key="2">
    <source>
        <dbReference type="ARBA" id="ARBA00011738"/>
    </source>
</evidence>
<keyword evidence="3 8" id="KW-0479">Metal-binding</keyword>
<dbReference type="HOGENOM" id="CLU_052424_1_0_0"/>
<dbReference type="PANTHER" id="PTHR11644:SF2">
    <property type="entry name" value="CYTIDINE DEAMINASE"/>
    <property type="match status" value="1"/>
</dbReference>
<sequence>MTGQKLTERIEAAKRRAVVPISGFPVGAVAVGSTGRAYEGFNIEFPGCEPALTVHAEICAVTRAFQAGERAVDSLYVTETPCGHCRQFLWELSCRKTLKVFLPDGSLSLEDLLPFPFSLREGSGFLGHETVSIRPLTDEDELTALAREAAEKSYCPYSAARRGAALRGVGGTVWCGSAAENAAYNPGVTAVQAALIARGGSSEAVSSAVLFETAGGFSEEMLFAGAISTLWPDASLTYRRG</sequence>
<feature type="active site" description="Proton donor" evidence="6">
    <location>
        <position position="57"/>
    </location>
</feature>
<dbReference type="EMBL" id="CM001376">
    <property type="protein sequence ID" value="EHM13822.1"/>
    <property type="molecule type" value="Genomic_DNA"/>
</dbReference>
<gene>
    <name evidence="10" type="ORF">JonanDRAFT_1458</name>
</gene>
<comment type="subunit">
    <text evidence="2">Homodimer.</text>
</comment>
<keyword evidence="4" id="KW-0378">Hydrolase</keyword>
<feature type="binding site" evidence="8">
    <location>
        <position position="55"/>
    </location>
    <ligand>
        <name>Zn(2+)</name>
        <dbReference type="ChEBI" id="CHEBI:29105"/>
        <note>catalytic</note>
    </ligand>
</feature>
<proteinExistence type="inferred from homology"/>
<dbReference type="GO" id="GO:0042802">
    <property type="term" value="F:identical protein binding"/>
    <property type="evidence" value="ECO:0007669"/>
    <property type="project" value="UniProtKB-ARBA"/>
</dbReference>
<accession>H0UIZ5</accession>
<dbReference type="RefSeq" id="WP_008519580.1">
    <property type="nucleotide sequence ID" value="NZ_CM001376.1"/>
</dbReference>
<dbReference type="InterPro" id="IPR016192">
    <property type="entry name" value="APOBEC/CMP_deaminase_Zn-bd"/>
</dbReference>
<dbReference type="GO" id="GO:0005829">
    <property type="term" value="C:cytosol"/>
    <property type="evidence" value="ECO:0007669"/>
    <property type="project" value="TreeGrafter"/>
</dbReference>
<evidence type="ECO:0000256" key="8">
    <source>
        <dbReference type="PIRSR" id="PIRSR006334-3"/>
    </source>
</evidence>
<dbReference type="STRING" id="885272.JonanDRAFT_1458"/>
<dbReference type="OrthoDB" id="9795347at2"/>
<keyword evidence="11" id="KW-1185">Reference proteome</keyword>
<dbReference type="GO" id="GO:0004126">
    <property type="term" value="F:cytidine deaminase activity"/>
    <property type="evidence" value="ECO:0007669"/>
    <property type="project" value="InterPro"/>
</dbReference>
<evidence type="ECO:0000313" key="11">
    <source>
        <dbReference type="Proteomes" id="UP000003806"/>
    </source>
</evidence>
<dbReference type="PIRSF" id="PIRSF006334">
    <property type="entry name" value="Cdd_plus_pseudo"/>
    <property type="match status" value="1"/>
</dbReference>
<dbReference type="GO" id="GO:0008270">
    <property type="term" value="F:zinc ion binding"/>
    <property type="evidence" value="ECO:0007669"/>
    <property type="project" value="InterPro"/>
</dbReference>
<feature type="binding site" evidence="8">
    <location>
        <position position="82"/>
    </location>
    <ligand>
        <name>Zn(2+)</name>
        <dbReference type="ChEBI" id="CHEBI:29105"/>
        <note>catalytic</note>
    </ligand>
</feature>
<protein>
    <submittedName>
        <fullName evidence="10">Cytidine deaminase</fullName>
    </submittedName>
</protein>
<dbReference type="PROSITE" id="PS51747">
    <property type="entry name" value="CYT_DCMP_DEAMINASES_2"/>
    <property type="match status" value="2"/>
</dbReference>
<dbReference type="Pfam" id="PF00383">
    <property type="entry name" value="dCMP_cyt_deam_1"/>
    <property type="match status" value="1"/>
</dbReference>